<sequence>MKICCRRWTVSTHRWTVSTPLADCVDIQVDCVDTTGYCFRTGFWDSELVSTHRIGQVDLCWTGVDSAATVFNLWLTGVDLSARNPMQASSADKQIKPLNKGFLGGSEITPVIPTSTPHTMRLHYSKEYNSHRSTTTPNTLEHDGSTHNLEFNDSQTEHDGSNNNRSTTNPN</sequence>
<comment type="caution">
    <text evidence="2">The sequence shown here is derived from an EMBL/GenBank/DDBJ whole genome shotgun (WGS) entry which is preliminary data.</text>
</comment>
<name>A0A843WH68_COLES</name>
<feature type="region of interest" description="Disordered" evidence="1">
    <location>
        <begin position="130"/>
        <end position="171"/>
    </location>
</feature>
<keyword evidence="3" id="KW-1185">Reference proteome</keyword>
<evidence type="ECO:0000256" key="1">
    <source>
        <dbReference type="SAM" id="MobiDB-lite"/>
    </source>
</evidence>
<dbReference type="EMBL" id="NMUH01003125">
    <property type="protein sequence ID" value="MQM03945.1"/>
    <property type="molecule type" value="Genomic_DNA"/>
</dbReference>
<gene>
    <name evidence="2" type="ORF">Taro_036732</name>
</gene>
<accession>A0A843WH68</accession>
<protein>
    <submittedName>
        <fullName evidence="2">Uncharacterized protein</fullName>
    </submittedName>
</protein>
<proteinExistence type="predicted"/>
<reference evidence="2" key="1">
    <citation type="submission" date="2017-07" db="EMBL/GenBank/DDBJ databases">
        <title>Taro Niue Genome Assembly and Annotation.</title>
        <authorList>
            <person name="Atibalentja N."/>
            <person name="Keating K."/>
            <person name="Fields C.J."/>
        </authorList>
    </citation>
    <scope>NUCLEOTIDE SEQUENCE</scope>
    <source>
        <strain evidence="2">Niue_2</strain>
        <tissue evidence="2">Leaf</tissue>
    </source>
</reference>
<dbReference type="Proteomes" id="UP000652761">
    <property type="component" value="Unassembled WGS sequence"/>
</dbReference>
<feature type="compositionally biased region" description="Polar residues" evidence="1">
    <location>
        <begin position="161"/>
        <end position="171"/>
    </location>
</feature>
<evidence type="ECO:0000313" key="3">
    <source>
        <dbReference type="Proteomes" id="UP000652761"/>
    </source>
</evidence>
<organism evidence="2 3">
    <name type="scientific">Colocasia esculenta</name>
    <name type="common">Wild taro</name>
    <name type="synonym">Arum esculentum</name>
    <dbReference type="NCBI Taxonomy" id="4460"/>
    <lineage>
        <taxon>Eukaryota</taxon>
        <taxon>Viridiplantae</taxon>
        <taxon>Streptophyta</taxon>
        <taxon>Embryophyta</taxon>
        <taxon>Tracheophyta</taxon>
        <taxon>Spermatophyta</taxon>
        <taxon>Magnoliopsida</taxon>
        <taxon>Liliopsida</taxon>
        <taxon>Araceae</taxon>
        <taxon>Aroideae</taxon>
        <taxon>Colocasieae</taxon>
        <taxon>Colocasia</taxon>
    </lineage>
</organism>
<evidence type="ECO:0000313" key="2">
    <source>
        <dbReference type="EMBL" id="MQM03945.1"/>
    </source>
</evidence>
<dbReference type="AlphaFoldDB" id="A0A843WH68"/>